<comment type="caution">
    <text evidence="2">The sequence shown here is derived from an EMBL/GenBank/DDBJ whole genome shotgun (WGS) entry which is preliminary data.</text>
</comment>
<keyword evidence="1" id="KW-1133">Transmembrane helix</keyword>
<dbReference type="Proteomes" id="UP000253562">
    <property type="component" value="Unassembled WGS sequence"/>
</dbReference>
<reference evidence="2 3" key="1">
    <citation type="submission" date="2018-07" db="EMBL/GenBank/DDBJ databases">
        <title>Comparative genomes isolates from brazilian mangrove.</title>
        <authorList>
            <person name="De Araujo J.E."/>
            <person name="Taketani R.G."/>
            <person name="Silva M.C.P."/>
            <person name="Lourenco M.V."/>
            <person name="Oliveira V.M."/>
            <person name="Andreote F.D."/>
        </authorList>
    </citation>
    <scope>NUCLEOTIDE SEQUENCE [LARGE SCALE GENOMIC DNA]</scope>
    <source>
        <strain evidence="2 3">HEX PRIS-MGV</strain>
    </source>
</reference>
<feature type="transmembrane region" description="Helical" evidence="1">
    <location>
        <begin position="63"/>
        <end position="81"/>
    </location>
</feature>
<organism evidence="2 3">
    <name type="scientific">Bremerella cremea</name>
    <dbReference type="NCBI Taxonomy" id="1031537"/>
    <lineage>
        <taxon>Bacteria</taxon>
        <taxon>Pseudomonadati</taxon>
        <taxon>Planctomycetota</taxon>
        <taxon>Planctomycetia</taxon>
        <taxon>Pirellulales</taxon>
        <taxon>Pirellulaceae</taxon>
        <taxon>Bremerella</taxon>
    </lineage>
</organism>
<proteinExistence type="predicted"/>
<feature type="transmembrane region" description="Helical" evidence="1">
    <location>
        <begin position="93"/>
        <end position="112"/>
    </location>
</feature>
<sequence length="146" mass="16123">MFLASGGKASPSEEAIELFAQAKPRRTIPRPLLTSLGITMTSPDDPETIDKSVPYETQHSNRIIGIAAMFLGLVNLVLFDPNELARPWGIWRIAARIGLVVSMFCLATVSFAPRDWSWRRWFAVGIVLGGVTYLAGFFIADVISRL</sequence>
<keyword evidence="1" id="KW-0812">Transmembrane</keyword>
<evidence type="ECO:0000256" key="1">
    <source>
        <dbReference type="SAM" id="Phobius"/>
    </source>
</evidence>
<name>A0A368KR26_9BACT</name>
<keyword evidence="1" id="KW-0472">Membrane</keyword>
<accession>A0A368KR26</accession>
<feature type="transmembrane region" description="Helical" evidence="1">
    <location>
        <begin position="118"/>
        <end position="140"/>
    </location>
</feature>
<evidence type="ECO:0000313" key="3">
    <source>
        <dbReference type="Proteomes" id="UP000253562"/>
    </source>
</evidence>
<protein>
    <submittedName>
        <fullName evidence="2">Uncharacterized protein</fullName>
    </submittedName>
</protein>
<evidence type="ECO:0000313" key="2">
    <source>
        <dbReference type="EMBL" id="RCS49314.1"/>
    </source>
</evidence>
<dbReference type="EMBL" id="QPEX01000024">
    <property type="protein sequence ID" value="RCS49314.1"/>
    <property type="molecule type" value="Genomic_DNA"/>
</dbReference>
<dbReference type="AlphaFoldDB" id="A0A368KR26"/>
<gene>
    <name evidence="2" type="ORF">DTL42_12320</name>
</gene>